<dbReference type="Proteomes" id="UP000007967">
    <property type="component" value="Chromosome"/>
</dbReference>
<organism evidence="11 12">
    <name type="scientific">Kribbella flavida (strain DSM 17836 / JCM 10339 / NBRC 14399)</name>
    <dbReference type="NCBI Taxonomy" id="479435"/>
    <lineage>
        <taxon>Bacteria</taxon>
        <taxon>Bacillati</taxon>
        <taxon>Actinomycetota</taxon>
        <taxon>Actinomycetes</taxon>
        <taxon>Propionibacteriales</taxon>
        <taxon>Kribbellaceae</taxon>
        <taxon>Kribbella</taxon>
    </lineage>
</organism>
<evidence type="ECO:0000256" key="7">
    <source>
        <dbReference type="ARBA" id="ARBA00023136"/>
    </source>
</evidence>
<gene>
    <name evidence="11" type="ordered locus">Kfla_2576</name>
</gene>
<keyword evidence="5 8" id="KW-0812">Transmembrane</keyword>
<dbReference type="PANTHER" id="PTHR23517:SF15">
    <property type="entry name" value="PROTON-DEPENDENT OLIGOPEPTIDE FAMILY TRANSPORT PROTEIN"/>
    <property type="match status" value="1"/>
</dbReference>
<dbReference type="PROSITE" id="PS01022">
    <property type="entry name" value="PTR2_1"/>
    <property type="match status" value="1"/>
</dbReference>
<evidence type="ECO:0000256" key="6">
    <source>
        <dbReference type="ARBA" id="ARBA00022989"/>
    </source>
</evidence>
<accession>D2PXK2</accession>
<feature type="transmembrane region" description="Helical" evidence="9">
    <location>
        <begin position="457"/>
        <end position="478"/>
    </location>
</feature>
<dbReference type="InterPro" id="IPR018456">
    <property type="entry name" value="PTR2_symporter_CS"/>
</dbReference>
<feature type="transmembrane region" description="Helical" evidence="9">
    <location>
        <begin position="288"/>
        <end position="314"/>
    </location>
</feature>
<feature type="transmembrane region" description="Helical" evidence="9">
    <location>
        <begin position="255"/>
        <end position="276"/>
    </location>
</feature>
<dbReference type="HOGENOM" id="CLU_004790_0_1_11"/>
<dbReference type="GO" id="GO:0042937">
    <property type="term" value="F:tripeptide transmembrane transporter activity"/>
    <property type="evidence" value="ECO:0007669"/>
    <property type="project" value="UniProtKB-ARBA"/>
</dbReference>
<evidence type="ECO:0000313" key="12">
    <source>
        <dbReference type="Proteomes" id="UP000007967"/>
    </source>
</evidence>
<dbReference type="OrthoDB" id="9772725at2"/>
<evidence type="ECO:0000256" key="4">
    <source>
        <dbReference type="ARBA" id="ARBA00022475"/>
    </source>
</evidence>
<evidence type="ECO:0000256" key="5">
    <source>
        <dbReference type="ARBA" id="ARBA00022692"/>
    </source>
</evidence>
<dbReference type="GO" id="GO:0035443">
    <property type="term" value="P:tripeptide transmembrane transport"/>
    <property type="evidence" value="ECO:0007669"/>
    <property type="project" value="UniProtKB-ARBA"/>
</dbReference>
<feature type="transmembrane region" description="Helical" evidence="9">
    <location>
        <begin position="432"/>
        <end position="451"/>
    </location>
</feature>
<dbReference type="NCBIfam" id="TIGR00924">
    <property type="entry name" value="yjdL_sub1_fam"/>
    <property type="match status" value="1"/>
</dbReference>
<dbReference type="GO" id="GO:0005886">
    <property type="term" value="C:plasma membrane"/>
    <property type="evidence" value="ECO:0007669"/>
    <property type="project" value="UniProtKB-SubCell"/>
</dbReference>
<evidence type="ECO:0000256" key="2">
    <source>
        <dbReference type="ARBA" id="ARBA00005982"/>
    </source>
</evidence>
<protein>
    <submittedName>
        <fullName evidence="11">Amino acid/peptide transporter</fullName>
    </submittedName>
</protein>
<evidence type="ECO:0000313" key="11">
    <source>
        <dbReference type="EMBL" id="ADB31644.1"/>
    </source>
</evidence>
<keyword evidence="12" id="KW-1185">Reference proteome</keyword>
<dbReference type="Pfam" id="PF00854">
    <property type="entry name" value="PTR2"/>
    <property type="match status" value="1"/>
</dbReference>
<comment type="subcellular location">
    <subcellularLocation>
        <location evidence="1">Cell membrane</location>
        <topology evidence="1">Multi-pass membrane protein</topology>
    </subcellularLocation>
    <subcellularLocation>
        <location evidence="8">Membrane</location>
        <topology evidence="8">Multi-pass membrane protein</topology>
    </subcellularLocation>
</comment>
<dbReference type="RefSeq" id="WP_012920200.1">
    <property type="nucleotide sequence ID" value="NC_013729.1"/>
</dbReference>
<dbReference type="PANTHER" id="PTHR23517">
    <property type="entry name" value="RESISTANCE PROTEIN MDTM, PUTATIVE-RELATED-RELATED"/>
    <property type="match status" value="1"/>
</dbReference>
<feature type="transmembrane region" description="Helical" evidence="9">
    <location>
        <begin position="334"/>
        <end position="353"/>
    </location>
</feature>
<dbReference type="InterPro" id="IPR000109">
    <property type="entry name" value="POT_fam"/>
</dbReference>
<feature type="transmembrane region" description="Helical" evidence="9">
    <location>
        <begin position="225"/>
        <end position="243"/>
    </location>
</feature>
<feature type="transmembrane region" description="Helical" evidence="9">
    <location>
        <begin position="62"/>
        <end position="80"/>
    </location>
</feature>
<dbReference type="CDD" id="cd17346">
    <property type="entry name" value="MFS_DtpA_like"/>
    <property type="match status" value="1"/>
</dbReference>
<dbReference type="AlphaFoldDB" id="D2PXK2"/>
<feature type="domain" description="Major facilitator superfamily (MFS) profile" evidence="10">
    <location>
        <begin position="1"/>
        <end position="203"/>
    </location>
</feature>
<reference evidence="12" key="1">
    <citation type="submission" date="2009-09" db="EMBL/GenBank/DDBJ databases">
        <title>The complete genome of Kribbella flavida DSM 17836.</title>
        <authorList>
            <consortium name="US DOE Joint Genome Institute (JGI-PGF)"/>
            <person name="Lucas S."/>
            <person name="Copeland A."/>
            <person name="Lapidus A."/>
            <person name="Glavina del Rio T."/>
            <person name="Dalin E."/>
            <person name="Tice H."/>
            <person name="Bruce D."/>
            <person name="Goodwin L."/>
            <person name="Pitluck S."/>
            <person name="Kyrpides N."/>
            <person name="Mavromatis K."/>
            <person name="Ivanova N."/>
            <person name="Saunders E."/>
            <person name="Brettin T."/>
            <person name="Detter J.C."/>
            <person name="Han C."/>
            <person name="Larimer F."/>
            <person name="Land M."/>
            <person name="Hauser L."/>
            <person name="Markowitz V."/>
            <person name="Cheng J.-F."/>
            <person name="Hugenholtz P."/>
            <person name="Woyke T."/>
            <person name="Wu D."/>
            <person name="Pukall R."/>
            <person name="Klenk H.-P."/>
            <person name="Eisen J.A."/>
        </authorList>
    </citation>
    <scope>NUCLEOTIDE SEQUENCE [LARGE SCALE GENOMIC DNA]</scope>
    <source>
        <strain evidence="12">DSM 17836 / JCM 10339 / NBRC 14399</strain>
    </source>
</reference>
<dbReference type="PROSITE" id="PS01023">
    <property type="entry name" value="PTR2_2"/>
    <property type="match status" value="1"/>
</dbReference>
<comment type="similarity">
    <text evidence="2 8">Belongs to the major facilitator superfamily. Proton-dependent oligopeptide transporter (POT/PTR) (TC 2.A.17) family.</text>
</comment>
<proteinExistence type="inferred from homology"/>
<sequence>MSAPRPDVDQERTFFGHPRGLKTLFTTELWERFSYYGMRAILLLYLTDQAHGLGLGQSLGEAVVSIYGASVYLLSVLGGLLADRVVGARKTVLYGGAVIVAGHLCLALPANGTAYLGIALVAVGTGLLKPNVSAMVGTLYEAGDERRDSAFSIFYLGINLGSFSAPFVVGFLRREFGFHVAFAAAAVGMTLALVAYVLGRRTLHGRGDTPPNPLTAEDRPTMLKVTGAVAALLLAVFAWSAWRSGGLGPKPVVDAISYLCFLAPIAYFTMLLRSPLVTPRERRQVRAYIPLFVAAMLFFMVFEQAATTLTTFAADRTALELFGLSISPEFFQSVNPFTIIVLAPVFAVVWIRLGDRGPGIGQKFATGLLLAGISFAVMSVASAVTGDGLASPLWLVLVYVIQTLGELFLSPVGLAATTVLAPKAFLSQMMALWFLAPAAGQAITAQLVQATENTSDTAYFGGLAAVTTVFALALYFLSPWIRRHTDPRTSSSTEVSAR</sequence>
<dbReference type="SUPFAM" id="SSF103473">
    <property type="entry name" value="MFS general substrate transporter"/>
    <property type="match status" value="1"/>
</dbReference>
<dbReference type="Gene3D" id="1.20.1250.20">
    <property type="entry name" value="MFS general substrate transporter like domains"/>
    <property type="match status" value="1"/>
</dbReference>
<feature type="transmembrane region" description="Helical" evidence="9">
    <location>
        <begin position="116"/>
        <end position="140"/>
    </location>
</feature>
<dbReference type="GO" id="GO:0071916">
    <property type="term" value="F:dipeptide transmembrane transporter activity"/>
    <property type="evidence" value="ECO:0007669"/>
    <property type="project" value="UniProtKB-ARBA"/>
</dbReference>
<feature type="transmembrane region" description="Helical" evidence="9">
    <location>
        <begin position="396"/>
        <end position="420"/>
    </location>
</feature>
<dbReference type="InterPro" id="IPR050171">
    <property type="entry name" value="MFS_Transporters"/>
</dbReference>
<dbReference type="KEGG" id="kfl:Kfla_2576"/>
<evidence type="ECO:0000256" key="1">
    <source>
        <dbReference type="ARBA" id="ARBA00004651"/>
    </source>
</evidence>
<dbReference type="PROSITE" id="PS50850">
    <property type="entry name" value="MFS"/>
    <property type="match status" value="1"/>
</dbReference>
<evidence type="ECO:0000259" key="10">
    <source>
        <dbReference type="PROSITE" id="PS50850"/>
    </source>
</evidence>
<dbReference type="InterPro" id="IPR020846">
    <property type="entry name" value="MFS_dom"/>
</dbReference>
<keyword evidence="7 9" id="KW-0472">Membrane</keyword>
<reference evidence="11 12" key="2">
    <citation type="journal article" date="2010" name="Stand. Genomic Sci.">
        <title>Complete genome sequence of Kribbella flavida type strain (IFO 14399).</title>
        <authorList>
            <person name="Pukall R."/>
            <person name="Lapidus A."/>
            <person name="Glavina Del Rio T."/>
            <person name="Copeland A."/>
            <person name="Tice H."/>
            <person name="Cheng J.-F."/>
            <person name="Lucas S."/>
            <person name="Chen F."/>
            <person name="Nolan M."/>
            <person name="LaButti K."/>
            <person name="Pati A."/>
            <person name="Ivanova N."/>
            <person name="Mavrommatis K."/>
            <person name="Mikhailova N."/>
            <person name="Pitluck S."/>
            <person name="Bruce D."/>
            <person name="Goodwin L."/>
            <person name="Land M."/>
            <person name="Hauser L."/>
            <person name="Chang Y.-J."/>
            <person name="Jeffries C.D."/>
            <person name="Chen A."/>
            <person name="Palaniappan K."/>
            <person name="Chain P."/>
            <person name="Rohde M."/>
            <person name="Goeker M."/>
            <person name="Bristow J."/>
            <person name="Eisen J.A."/>
            <person name="Markowitz V."/>
            <person name="Hugenholtz P."/>
            <person name="Kyrpides N.C."/>
            <person name="Klenk H.-P."/>
            <person name="Brettin T."/>
        </authorList>
    </citation>
    <scope>NUCLEOTIDE SEQUENCE [LARGE SCALE GENOMIC DNA]</scope>
    <source>
        <strain evidence="12">DSM 17836 / JCM 10339 / NBRC 14399</strain>
    </source>
</reference>
<dbReference type="FunFam" id="1.20.1250.20:FF:000017">
    <property type="entry name" value="Dipeptide and tripeptide permease A"/>
    <property type="match status" value="1"/>
</dbReference>
<dbReference type="GO" id="GO:0015333">
    <property type="term" value="F:peptide:proton symporter activity"/>
    <property type="evidence" value="ECO:0007669"/>
    <property type="project" value="UniProtKB-ARBA"/>
</dbReference>
<evidence type="ECO:0000256" key="3">
    <source>
        <dbReference type="ARBA" id="ARBA00022448"/>
    </source>
</evidence>
<feature type="transmembrane region" description="Helical" evidence="9">
    <location>
        <begin position="152"/>
        <end position="172"/>
    </location>
</feature>
<keyword evidence="3 8" id="KW-0813">Transport</keyword>
<dbReference type="InterPro" id="IPR036259">
    <property type="entry name" value="MFS_trans_sf"/>
</dbReference>
<feature type="transmembrane region" description="Helical" evidence="9">
    <location>
        <begin position="92"/>
        <end position="110"/>
    </location>
</feature>
<dbReference type="EMBL" id="CP001736">
    <property type="protein sequence ID" value="ADB31644.1"/>
    <property type="molecule type" value="Genomic_DNA"/>
</dbReference>
<dbReference type="InterPro" id="IPR005279">
    <property type="entry name" value="Dipep/tripep_permease"/>
</dbReference>
<dbReference type="STRING" id="479435.Kfla_2576"/>
<feature type="transmembrane region" description="Helical" evidence="9">
    <location>
        <begin position="365"/>
        <end position="384"/>
    </location>
</feature>
<name>D2PXK2_KRIFD</name>
<dbReference type="eggNOG" id="COG3104">
    <property type="taxonomic scope" value="Bacteria"/>
</dbReference>
<feature type="transmembrane region" description="Helical" evidence="9">
    <location>
        <begin position="178"/>
        <end position="198"/>
    </location>
</feature>
<evidence type="ECO:0000256" key="9">
    <source>
        <dbReference type="SAM" id="Phobius"/>
    </source>
</evidence>
<keyword evidence="6 9" id="KW-1133">Transmembrane helix</keyword>
<keyword evidence="4" id="KW-1003">Cell membrane</keyword>
<evidence type="ECO:0000256" key="8">
    <source>
        <dbReference type="RuleBase" id="RU003755"/>
    </source>
</evidence>